<feature type="region of interest" description="Disordered" evidence="1">
    <location>
        <begin position="45"/>
        <end position="64"/>
    </location>
</feature>
<keyword evidence="3" id="KW-1185">Reference proteome</keyword>
<feature type="compositionally biased region" description="Basic and acidic residues" evidence="1">
    <location>
        <begin position="11"/>
        <end position="28"/>
    </location>
</feature>
<gene>
    <name evidence="2" type="ORF">E2C01_032205</name>
</gene>
<dbReference type="Proteomes" id="UP000324222">
    <property type="component" value="Unassembled WGS sequence"/>
</dbReference>
<name>A0A5B7F268_PORTR</name>
<proteinExistence type="predicted"/>
<organism evidence="2 3">
    <name type="scientific">Portunus trituberculatus</name>
    <name type="common">Swimming crab</name>
    <name type="synonym">Neptunus trituberculatus</name>
    <dbReference type="NCBI Taxonomy" id="210409"/>
    <lineage>
        <taxon>Eukaryota</taxon>
        <taxon>Metazoa</taxon>
        <taxon>Ecdysozoa</taxon>
        <taxon>Arthropoda</taxon>
        <taxon>Crustacea</taxon>
        <taxon>Multicrustacea</taxon>
        <taxon>Malacostraca</taxon>
        <taxon>Eumalacostraca</taxon>
        <taxon>Eucarida</taxon>
        <taxon>Decapoda</taxon>
        <taxon>Pleocyemata</taxon>
        <taxon>Brachyura</taxon>
        <taxon>Eubrachyura</taxon>
        <taxon>Portunoidea</taxon>
        <taxon>Portunidae</taxon>
        <taxon>Portuninae</taxon>
        <taxon>Portunus</taxon>
    </lineage>
</organism>
<feature type="region of interest" description="Disordered" evidence="1">
    <location>
        <begin position="1"/>
        <end position="39"/>
    </location>
</feature>
<evidence type="ECO:0000313" key="2">
    <source>
        <dbReference type="EMBL" id="MPC38694.1"/>
    </source>
</evidence>
<comment type="caution">
    <text evidence="2">The sequence shown here is derived from an EMBL/GenBank/DDBJ whole genome shotgun (WGS) entry which is preliminary data.</text>
</comment>
<accession>A0A5B7F268</accession>
<reference evidence="2 3" key="1">
    <citation type="submission" date="2019-05" db="EMBL/GenBank/DDBJ databases">
        <title>Another draft genome of Portunus trituberculatus and its Hox gene families provides insights of decapod evolution.</title>
        <authorList>
            <person name="Jeong J.-H."/>
            <person name="Song I."/>
            <person name="Kim S."/>
            <person name="Choi T."/>
            <person name="Kim D."/>
            <person name="Ryu S."/>
            <person name="Kim W."/>
        </authorList>
    </citation>
    <scope>NUCLEOTIDE SEQUENCE [LARGE SCALE GENOMIC DNA]</scope>
    <source>
        <tissue evidence="2">Muscle</tissue>
    </source>
</reference>
<evidence type="ECO:0000256" key="1">
    <source>
        <dbReference type="SAM" id="MobiDB-lite"/>
    </source>
</evidence>
<dbReference type="AlphaFoldDB" id="A0A5B7F268"/>
<sequence length="130" mass="14696">MSLCTGMVLAKRSEGRPFDYSRQPERETPQPPAKCLSGNYSTPPSAGLKIASSPRCQETTSDGGYEEVTSRFHVEIQGVDIGRLAVILSNENTFWLVRRDFKFMRTPSNMSHYDPRYTVKMVKQLDSVMV</sequence>
<dbReference type="EMBL" id="VSRR010004141">
    <property type="protein sequence ID" value="MPC38694.1"/>
    <property type="molecule type" value="Genomic_DNA"/>
</dbReference>
<evidence type="ECO:0000313" key="3">
    <source>
        <dbReference type="Proteomes" id="UP000324222"/>
    </source>
</evidence>
<protein>
    <submittedName>
        <fullName evidence="2">Uncharacterized protein</fullName>
    </submittedName>
</protein>